<feature type="domain" description="Cadherin" evidence="8">
    <location>
        <begin position="3744"/>
        <end position="3848"/>
    </location>
</feature>
<feature type="domain" description="Cadherin" evidence="8">
    <location>
        <begin position="2763"/>
        <end position="2867"/>
    </location>
</feature>
<feature type="domain" description="Cadherin" evidence="8">
    <location>
        <begin position="4828"/>
        <end position="4943"/>
    </location>
</feature>
<dbReference type="InterPro" id="IPR001343">
    <property type="entry name" value="Hemolysn_Ca-bd"/>
</dbReference>
<dbReference type="OrthoDB" id="5593939at2"/>
<dbReference type="InterPro" id="IPR036465">
    <property type="entry name" value="vWFA_dom_sf"/>
</dbReference>
<evidence type="ECO:0000256" key="5">
    <source>
        <dbReference type="ARBA" id="ARBA00023180"/>
    </source>
</evidence>
<proteinExistence type="predicted"/>
<feature type="domain" description="Cadherin" evidence="8">
    <location>
        <begin position="3199"/>
        <end position="3303"/>
    </location>
</feature>
<gene>
    <name evidence="9" type="ordered locus">Sfri_0436</name>
</gene>
<dbReference type="SUPFAM" id="SSF51120">
    <property type="entry name" value="beta-Roll"/>
    <property type="match status" value="1"/>
</dbReference>
<feature type="domain" description="Cadherin" evidence="8">
    <location>
        <begin position="4398"/>
        <end position="4502"/>
    </location>
</feature>
<dbReference type="PROSITE" id="PS00330">
    <property type="entry name" value="HEMOLYSIN_CALCIUM"/>
    <property type="match status" value="3"/>
</dbReference>
<protein>
    <submittedName>
        <fullName evidence="9">Putative outer membrane adhesin like protein</fullName>
    </submittedName>
</protein>
<dbReference type="KEGG" id="sfr:Sfri_0436"/>
<evidence type="ECO:0000313" key="9">
    <source>
        <dbReference type="EMBL" id="ABI70298.1"/>
    </source>
</evidence>
<dbReference type="STRING" id="318167.Sfri_0436"/>
<feature type="domain" description="Cadherin" evidence="8">
    <location>
        <begin position="3635"/>
        <end position="3739"/>
    </location>
</feature>
<dbReference type="HOGENOM" id="CLU_223070_0_0_6"/>
<feature type="domain" description="Cadherin" evidence="8">
    <location>
        <begin position="4725"/>
        <end position="4829"/>
    </location>
</feature>
<dbReference type="InterPro" id="IPR050174">
    <property type="entry name" value="Protocadherin/Cadherin-CA"/>
</dbReference>
<dbReference type="Pfam" id="PF18200">
    <property type="entry name" value="Big_11"/>
    <property type="match status" value="4"/>
</dbReference>
<dbReference type="InterPro" id="IPR015919">
    <property type="entry name" value="Cadherin-like_sf"/>
</dbReference>
<dbReference type="NCBIfam" id="TIGR03661">
    <property type="entry name" value="T1SS_VCA0849"/>
    <property type="match status" value="1"/>
</dbReference>
<comment type="subcellular location">
    <subcellularLocation>
        <location evidence="1">Membrane</location>
        <topology evidence="1">Single-pass membrane protein</topology>
    </subcellularLocation>
</comment>
<evidence type="ECO:0000259" key="7">
    <source>
        <dbReference type="PROSITE" id="PS50234"/>
    </source>
</evidence>
<feature type="domain" description="Cadherin" evidence="8">
    <location>
        <begin position="2872"/>
        <end position="2976"/>
    </location>
</feature>
<feature type="domain" description="Cadherin" evidence="8">
    <location>
        <begin position="4616"/>
        <end position="4720"/>
    </location>
</feature>
<dbReference type="CDD" id="cd11304">
    <property type="entry name" value="Cadherin_repeat"/>
    <property type="match status" value="21"/>
</dbReference>
<feature type="domain" description="Cadherin" evidence="8">
    <location>
        <begin position="4180"/>
        <end position="4284"/>
    </location>
</feature>
<dbReference type="InterPro" id="IPR019960">
    <property type="entry name" value="T1SS_VCA0849"/>
</dbReference>
<accession>Q088L7</accession>
<dbReference type="Gene3D" id="2.60.120.1010">
    <property type="match status" value="2"/>
</dbReference>
<feature type="domain" description="Cadherin" evidence="8">
    <location>
        <begin position="3417"/>
        <end position="3521"/>
    </location>
</feature>
<dbReference type="CDD" id="cd00198">
    <property type="entry name" value="vWFA"/>
    <property type="match status" value="1"/>
</dbReference>
<dbReference type="Gene3D" id="3.40.50.410">
    <property type="entry name" value="von Willebrand factor, type A domain"/>
    <property type="match status" value="1"/>
</dbReference>
<feature type="region of interest" description="Disordered" evidence="6">
    <location>
        <begin position="5768"/>
        <end position="5787"/>
    </location>
</feature>
<dbReference type="eggNOG" id="COG2304">
    <property type="taxonomic scope" value="Bacteria"/>
</dbReference>
<dbReference type="GO" id="GO:0007156">
    <property type="term" value="P:homophilic cell adhesion via plasma membrane adhesion molecules"/>
    <property type="evidence" value="ECO:0007669"/>
    <property type="project" value="InterPro"/>
</dbReference>
<dbReference type="PROSITE" id="PS50234">
    <property type="entry name" value="VWFA"/>
    <property type="match status" value="1"/>
</dbReference>
<keyword evidence="2" id="KW-0812">Transmembrane</keyword>
<dbReference type="InterPro" id="IPR002126">
    <property type="entry name" value="Cadherin-like_dom"/>
</dbReference>
<dbReference type="eggNOG" id="COG4254">
    <property type="taxonomic scope" value="Bacteria"/>
</dbReference>
<dbReference type="Gene3D" id="2.60.40.1200">
    <property type="match status" value="4"/>
</dbReference>
<evidence type="ECO:0000259" key="8">
    <source>
        <dbReference type="PROSITE" id="PS50268"/>
    </source>
</evidence>
<keyword evidence="4" id="KW-1133">Transmembrane helix</keyword>
<dbReference type="Pfam" id="PF13519">
    <property type="entry name" value="VWA_2"/>
    <property type="match status" value="1"/>
</dbReference>
<feature type="domain" description="Cadherin" evidence="8">
    <location>
        <begin position="4289"/>
        <end position="4393"/>
    </location>
</feature>
<feature type="domain" description="Cadherin" evidence="8">
    <location>
        <begin position="3090"/>
        <end position="3194"/>
    </location>
</feature>
<dbReference type="SUPFAM" id="SSF49313">
    <property type="entry name" value="Cadherin-like"/>
    <property type="match status" value="20"/>
</dbReference>
<dbReference type="SMART" id="SM00112">
    <property type="entry name" value="CA"/>
    <property type="match status" value="21"/>
</dbReference>
<evidence type="ECO:0000256" key="1">
    <source>
        <dbReference type="ARBA" id="ARBA00004167"/>
    </source>
</evidence>
<keyword evidence="5" id="KW-0325">Glycoprotein</keyword>
<dbReference type="NCBIfam" id="NF033682">
    <property type="entry name" value="retention_LapA"/>
    <property type="match status" value="1"/>
</dbReference>
<dbReference type="GO" id="GO:0005509">
    <property type="term" value="F:calcium ion binding"/>
    <property type="evidence" value="ECO:0007669"/>
    <property type="project" value="InterPro"/>
</dbReference>
<dbReference type="GeneID" id="41835806"/>
<feature type="domain" description="Cadherin" evidence="8">
    <location>
        <begin position="3962"/>
        <end position="4066"/>
    </location>
</feature>
<dbReference type="GO" id="GO:0005886">
    <property type="term" value="C:plasma membrane"/>
    <property type="evidence" value="ECO:0007669"/>
    <property type="project" value="TreeGrafter"/>
</dbReference>
<dbReference type="Gene3D" id="3.10.20.90">
    <property type="entry name" value="Phosphatidylinositol 3-kinase Catalytic Subunit, Chain A, domain 1"/>
    <property type="match status" value="18"/>
</dbReference>
<dbReference type="PANTHER" id="PTHR24028">
    <property type="entry name" value="CADHERIN-87A"/>
    <property type="match status" value="1"/>
</dbReference>
<dbReference type="Pfam" id="PF17963">
    <property type="entry name" value="Big_9"/>
    <property type="match status" value="1"/>
</dbReference>
<feature type="domain" description="Cadherin" evidence="8">
    <location>
        <begin position="2654"/>
        <end position="2758"/>
    </location>
</feature>
<feature type="domain" description="Cadherin" evidence="8">
    <location>
        <begin position="3308"/>
        <end position="3412"/>
    </location>
</feature>
<feature type="domain" description="VWFA" evidence="7">
    <location>
        <begin position="5271"/>
        <end position="5400"/>
    </location>
</feature>
<dbReference type="InterPro" id="IPR002035">
    <property type="entry name" value="VWF_A"/>
</dbReference>
<dbReference type="PRINTS" id="PR00313">
    <property type="entry name" value="CABNDNGRPT"/>
</dbReference>
<keyword evidence="10" id="KW-1185">Reference proteome</keyword>
<dbReference type="InterPro" id="IPR041339">
    <property type="entry name" value="Ig-like_bac"/>
</dbReference>
<feature type="region of interest" description="Disordered" evidence="6">
    <location>
        <begin position="106"/>
        <end position="127"/>
    </location>
</feature>
<dbReference type="InterPro" id="IPR047777">
    <property type="entry name" value="LapA-like_RM"/>
</dbReference>
<evidence type="ECO:0000256" key="6">
    <source>
        <dbReference type="SAM" id="MobiDB-lite"/>
    </source>
</evidence>
<name>Q088L7_SHEFN</name>
<feature type="domain" description="Cadherin" evidence="8">
    <location>
        <begin position="2981"/>
        <end position="3085"/>
    </location>
</feature>
<feature type="domain" description="Cadherin" evidence="8">
    <location>
        <begin position="4507"/>
        <end position="4611"/>
    </location>
</feature>
<dbReference type="EMBL" id="CP000447">
    <property type="protein sequence ID" value="ABI70298.1"/>
    <property type="molecule type" value="Genomic_DNA"/>
</dbReference>
<evidence type="ECO:0000256" key="2">
    <source>
        <dbReference type="ARBA" id="ARBA00022692"/>
    </source>
</evidence>
<organism evidence="9 10">
    <name type="scientific">Shewanella frigidimarina (strain NCIMB 400)</name>
    <dbReference type="NCBI Taxonomy" id="318167"/>
    <lineage>
        <taxon>Bacteria</taxon>
        <taxon>Pseudomonadati</taxon>
        <taxon>Pseudomonadota</taxon>
        <taxon>Gammaproteobacteria</taxon>
        <taxon>Alteromonadales</taxon>
        <taxon>Shewanellaceae</taxon>
        <taxon>Shewanella</taxon>
    </lineage>
</organism>
<dbReference type="Pfam" id="PF00028">
    <property type="entry name" value="Cadherin"/>
    <property type="match status" value="15"/>
</dbReference>
<reference evidence="9 10" key="1">
    <citation type="submission" date="2006-08" db="EMBL/GenBank/DDBJ databases">
        <title>Complete sequence of Shewanella frigidimarina NCIMB 400.</title>
        <authorList>
            <consortium name="US DOE Joint Genome Institute"/>
            <person name="Copeland A."/>
            <person name="Lucas S."/>
            <person name="Lapidus A."/>
            <person name="Barry K."/>
            <person name="Detter J.C."/>
            <person name="Glavina del Rio T."/>
            <person name="Hammon N."/>
            <person name="Israni S."/>
            <person name="Dalin E."/>
            <person name="Tice H."/>
            <person name="Pitluck S."/>
            <person name="Fredrickson J.K."/>
            <person name="Kolker E."/>
            <person name="McCuel L.A."/>
            <person name="DiChristina T."/>
            <person name="Nealson K.H."/>
            <person name="Newman D."/>
            <person name="Tiedje J.M."/>
            <person name="Zhou J."/>
            <person name="Romine M.F."/>
            <person name="Culley D.E."/>
            <person name="Serres M."/>
            <person name="Chertkov O."/>
            <person name="Brettin T."/>
            <person name="Bruce D."/>
            <person name="Han C."/>
            <person name="Tapia R."/>
            <person name="Gilna P."/>
            <person name="Schmutz J."/>
            <person name="Larimer F."/>
            <person name="Land M."/>
            <person name="Hauser L."/>
            <person name="Kyrpides N."/>
            <person name="Mikhailova N."/>
            <person name="Richardson P."/>
        </authorList>
    </citation>
    <scope>NUCLEOTIDE SEQUENCE [LARGE SCALE GENOMIC DNA]</scope>
    <source>
        <strain evidence="9 10">NCIMB 400</strain>
    </source>
</reference>
<evidence type="ECO:0000313" key="10">
    <source>
        <dbReference type="Proteomes" id="UP000000684"/>
    </source>
</evidence>
<dbReference type="InterPro" id="IPR018511">
    <property type="entry name" value="Hemolysin-typ_Ca-bd_CS"/>
</dbReference>
<dbReference type="eggNOG" id="COG2931">
    <property type="taxonomic scope" value="Bacteria"/>
</dbReference>
<dbReference type="PROSITE" id="PS50268">
    <property type="entry name" value="CADHERIN_2"/>
    <property type="match status" value="21"/>
</dbReference>
<dbReference type="SUPFAM" id="SSF53300">
    <property type="entry name" value="vWA-like"/>
    <property type="match status" value="1"/>
</dbReference>
<feature type="domain" description="Cadherin" evidence="8">
    <location>
        <begin position="4071"/>
        <end position="4175"/>
    </location>
</feature>
<dbReference type="InterPro" id="IPR011049">
    <property type="entry name" value="Serralysin-like_metalloprot_C"/>
</dbReference>
<evidence type="ECO:0000256" key="4">
    <source>
        <dbReference type="ARBA" id="ARBA00022989"/>
    </source>
</evidence>
<dbReference type="PANTHER" id="PTHR24028:SF328">
    <property type="entry name" value="CADHERIN-3"/>
    <property type="match status" value="1"/>
</dbReference>
<evidence type="ECO:0000256" key="3">
    <source>
        <dbReference type="ARBA" id="ARBA00022837"/>
    </source>
</evidence>
<feature type="domain" description="Cadherin" evidence="8">
    <location>
        <begin position="3853"/>
        <end position="3957"/>
    </location>
</feature>
<dbReference type="Gene3D" id="2.60.40.60">
    <property type="entry name" value="Cadherins"/>
    <property type="match status" value="21"/>
</dbReference>
<sequence length="5787" mass="594477">MGSITTSKNGILSASESSVTITINNETKELQLGQVVPAGAIVASSNNLGFVITFDDGTIFNSANIPNDESINTLADNLDDTIVAQVADQQALDEIEALQALIASGEDPTTDLPETAAGTPTANQGDFGYVAVTRDGDETLANSGYDTTGQAAAPTAVTQEEALTENDSPSVLVNDAITVGEDQVASGNVLVNDTDADSDLSVVTFEVDGQTYPAGTEVTLEGGILIINEDGSYTFTPYENWNGTVPVITYTTNTGVTATLTIEVTPVDDVSVLVNDSNTVAEDTVATGNVLDNDGDVDSDLSVVTFEVDGQTYPASTEVTLEGGVLIINEDGSYTFTPNENWNGTVPVITYTTNTGVTATLTIEVTPVDDVSVLVNDSNTVAEDTVATGNVLDNDGDVDSDLSVVTFEVDGQTYPASTEVTLEGGVLIINEDGSYTFTPNENWNGTVPVITYTTNTGVTATLTIEITPVEDPTVTVNDVVTVSEDTPASGNVLDNDSDPDSDLSVVTFEVDGQTYPAGTEVTLEGGVLIINEDGSYTFTPNENWNGTVPVITYTTNTGVTATLTIEVTPTNDAPTIDVVANDFTENSAVDGDVAATYTTFDEDGDALTVDFTPGSNDDGYYALVNGEVVLTQAGADLVNNGGTLPAVDLTVSDGSLTGQDSDTPGIAGQNDAPTIDVVANDFTENSAVDGDVAATYTTFDEDGDALTVDFTPGSNTDGYYALVNGEVVLTQAGADLVNNGGTLPPVDLTVSDGNLTGQDSDTPVITPTNDAPTIDVVANDFTENSAVDGDVAATYTTFDEDGDALTVDFTPGSNDDGYYALVNGEVVLTQAGADLVNNGGTLPPVDLTVSDGSLTGQDSDTPGIAGQNDAPTIDVVANDFTENSAVDGDVAATYTTFDEDGDLLTVDFTPGSNTDGYYALVNGEVVLTQAGADLVNNGGTLPPVDLTVSDGSLTGQDSDTPVITPTNDAPTIDVVANDFTENSAVDGDVAATYTTFDEDGDALTVDFTPGSNTDGYYALVNGEVVLTQAGADLVNNGGTLPPVDLTVSDGSLTGQDSDTPGIAGQNDAPTIDVVANDFTENSAVDGDVAATYTTFDEDGDALTVDFTPGSNTDGYYALVNGEVVLTQAGADLVNNGGTLPPVDLTVSDGNLTGQDSDTPVITPTNDAPTIDVVANDFTENSAVDGDVAATYTTFDEDGDALTVDFTPGSNTDGYYALVNGEVVLTQAGADLVNNGGTLPPVDLTVSDGSLTGQDSDTPGIAGQNDAPTIDVVANDFTENSAVDGDVAATYTTFDEDGDALTVDFTPGSNTDGYYALVNGEVVLTQAGADLVNNGGTLPPVDLTVSDGSLTGQDSDTPVITPTNDAPTIDVVANDFTENSAVDGDVAATYTTFDEDGDLLTVDFTPGSNTDGYYALVNGEVVLTQAGADLVNNGGTLPPVDLTVSDGSLTGQDSDTPVITPTNDAPTIDVVANDFTENSAVDGDVAATYTTFDEDGDALTVDFTPGSNDDGYYALVNGEVVLTQAGADLVNNGGTLPPVDLTVSDGSLTGQDSDTPGIAGQNDAPTIDVVANDFTENSAVDGDVAATYTTFDEDGDALTVDFTPGSNTDGYYALVNGEVVLTQAGADLVNNGGTLPPVDLTVSDGNLTGQDSDTPVITPTNDAPTIDVVANDFTENSAVDGDVAATYTTFDEDGDALTVDFTPGSNTDGYYALVNGEVVLTQAGADLVNNGGTLPPVDLTVSDGSLTGQDSDTPVITPTNDAPTIDVVANDFTENSAVDGDVAATYTTFDEDGDALTVDFTPGSNTDGYYALVNGEVVLTQAGADLVNNGGTLPPVDLTVSDGSLTGQDSDTPGIAGQNDAPTIDVVANDFTENSAVDGDVAATYTTFDEDGDALTVDFTPGSNDDGYYALVNGEVVLTQAGADLVNNGGTLPPVDLTVSDGSLTGQDSDTPGIAGQNDAPTIDVVANDFTENSAVDGDVAATYTTFDEDGDALTVDFTPGSNTDGYYALVNGEVVLTQAGADLVNNGGTLPPVDLTVSDGSLTGQDSDTPVITPTNDAPTIDVVANDFTENSAVDGDVAATYTTFDEDGDLLTVDFTPGSNDDGYYALVNGEVVLTQAGADLVNNGGTLPPVDLTVSDGSLTGQDSDTPGIAGQNDAPTIDVVANDFTENSAVDGDVAATYTTFDEDGDALTVDFTPGSNTDGYYALVNGEVVLTQAGADLVNNGGTLPPVDLTVSDGSLTGQDSDTPVITPTNDAPTIDVVANDFTENSAVDGDVAATYTTFDEDGDLLTVDFTPGSNDDGYYALVNGEVVLTQAGADLVNNGGTLPPVDLTVSDGSLTGQDSDTPGIAGQNDAPTIDVVANDFTENSAVDGDVAATYTTFDEDGDALTVDFTPGSNTDGYYALVNGEVVLTQAGADLVNNGGTLPPVDLTVSDGSLTGQDSDTPGIAGQNDAPTIDVVANDFTENSAVDGDVAATYTTFDEDGDALTVDFTPGSNDDGYYALVNGEVVLTQAGADLVNNGGTLPPVDLTVSDGSLTGQDSDTPVIAPTNDAPTIDVVANDFTENSAVDGDVAATYTTFDEDGDALTVDFTPGSNDDGYYALVNGEVVLTQAGADLVNNEGTLPPVDLTVSDGNLTGQDSDTPVITPINDTPVSDSYSFNYLENSTDSTVIGTVAATDPEGTPVTYSIVSGDSNGWFEIDPVTGVISLTPAGVAAVANDFEALANVHNLVVGASDGVNTTNINVTLTELDVNEGPEFTPPAGETSYSFNYLENSSDSTVIGTVVATDPEGKDVSYSIVSGDSNGWFEIDPVTGVISLTPAGVAAVANDFEALANVHNLVVGASDGVNTTNINVTLTELDVNEGPEFTPPAGETSYSFNYLENSSDSTVIGTVVATDPEGKDVSYSIVSGDSNGWFEIDPVTGVISLTPAGVAAVANDFEALANVHNLVVGASDGVNTTNINVTLTELDVNEGPEFNPPAGETSYSFNYLENSSDSTVIGTVAATDPEGKDVSYSIVSGDSNGWFEIDPVTGVISLTPAGVAAVANDFEALANVHNLVVGASDGVNTTNINVTLTELDVNEGPEFTPPAGETSYSFNYLENSTDSTVIGTVAATDPEGKDVSYSIVSGDSNGWFEIDPVTGVISLTPAGVAAVANDFEALANVHNLVVGASDGVNTTNINVTLTELDVNEGPEFTPPAGETSYSFNYLENSSDSTVIGTVVATDPEGKDVSYSIVSGDSNGWFEIDPVTGVISLTPAGVAAVANDFEALANVHNLVVGASDGVNTTNINVTLTELDVNEGPEFNPPAGETSYSFNYLENSSDSTVIGTVAATDPEGKDVSYSIVSGDTNGWFEIDPVTGIISLTPAGVAAVANDFEALANVHNLVVGASDGVNTTNINVTLTELDVNEGPEFTPPAGETSYSFNYLENSTDSTVIGTVAATDPEGKDVSYSIVSGDSNGWFEIDPVTGVISLTPAGVAAVANDFEALANVHNLVVGASDGVNTTNINVTLTELDVNEGPEFTPPAGETSYSFNYLENSSDSTVIGTVVATDPEGKDVSYSIVSGDSNGWFEIDPVTGVISLTPAGVAAVANDFEALANVHNLVVGASDGVNTTNINVTLTELDVNEGPEFNPPAGETSYSFNYLENSSDSTVIGTVAATDPEGKDVSYSIVSGDTNGWFEIDPVTGIISLTPAGVAAVANDFEALANVHNLVVGASDGVNTTNINVTLTELDVNEGPEFTPPAGETSYSFNYLENSTDSTVIGTVAATDPEGKDVSYSIVSGDSNGWFEIDPVTGVISLTPAGVAAVANDFEALANVHNLVVGASDGVNTTNINVTLTELDVNEGPEFTPPAGETSYSFNYLENSSDSTVIGTVAATDPEGKDVSYSIVSGDSNGWFEIDPVTGVISLTPAGVAAVANDFEALANVHNLVVGASDGVNTTNINVTLTELDVNEGPEFTPPAGETSYSFNYLENSSDSTVIGTVAATDPEGKDVSYSIVSGDSNGWFEIDPVTGVISLTPAGVAAVANDFEALANVHNLVVGASDGVNTTNINVTLTELDVNEGPEFTPPAGETSYSFNYLENSSDSTVIGTVAATDPEGKDVSYSIVSGDTNGWFEIDPVTGVISLTPAGVAAVANDFEALANVHNLVVGASDGVNTTNINVTLTELDVNEGPEFTPPAGETSYSFNYLENSSDSTVIGTVAATDPEGKDVSYSIVSGDSNGWFEIDPVTGVISLTPAGVAAVANDFEALANVHNLVVGASDGVNTTNINVTLTELDVNEGPEFNPPAGETSYSFNYLENSSDSTVIGTVAATDPEGKDVSYSIVSGDTNGWFEIDPVTGIISLTPAGVAAVANDFEALANVHNLVVGASDGVNTTNINVTLTELDVNEGPEFTPPAGETSYSFNYLENSSDSTVIGTVVATDPEGKDVSYSIVSGDSNGWFEIDPVTGVISLTPAGVAAVANDFEALANVHNLVVGASDGVNTTNINVTLTELDVNEGPEFTPPAGETSYSFTYLENSSDSTVIGTVAATDPEGKDVSYSIVSGDSNGWFEIDPVTGVISLTPAGVAAVANDFEALANVHNLVVGASDGVNTTNINVTLTELDVNEGPEFNPPAGETSYSFNYLENSSDSTVIGTVAATDPEGKDVSYSIVSGDTNGWFEIDPVTGIISLTPAGVAAVANDFEALANVHNLVVGASDGVNTTNINVTLTELDVNEGPEFTPPAGETSYSFNYLENSSDSTVIGTVVATDPEGKDVSYSIVSGDSNGWFEIDPVTGVISLTPAGVAAVANDFEALANVHNLVVGASDGVNTTNINVTLTELDVNEAPVIVDYRSTINDSIANGTDVYNVNEANTGNDTDIDGDTLSYSFVLANGSNSLISEDGAFIINAQTGVISVNDTTKIDYDNGSQINLNVETSDGSLTDTAIVTFDLNNVDANDDLPGTSFSVTAGATNAWTIPQSNGESLMKISARTADGSMGVVNIESGSNKLGVAGSPRTSGQIAGQIEYDSATGTSESIVIDFNGLVNQATFSVSNMFSNENNGEQGVWKAYYNGQLVASDTFKTTSGDAGTFSIDTGNIVFDQLVFEATKTISEANGGAALVDSSDYFLTNVTASGPAIMGTYLVSEDGVLTISSTSQGLLNNDSDAQTNTFALTGVNGAIVTDGQVVILPSGALLTIHSDGTYSYDTNDSFEALTAGQLATDTFTYTVTDQYGATDTATVTINIVGEADASSTYVSYNGNPGNDVIKGTPNNDIIVSDQQGLQIVAGENYNIAFILDTSGSMSNLIASAKLQLESVFNSLADSATGSHSGVVNVLLTNFATGSNISISVNMDDPNAVQSLVSKLNSLSANGWTNYEAGFDAAINWFSSSTVQQNVGHNLSFFITDGTVNRSTIETDITKILIGYDVNASQYVSLSSLMGSNYSKGTILKFDGKLVVDANGNVYSIYTGKTLGKMTFTSNGKFASYSDTDSTSTTNTQNEALHAFNLLAAVSEVEAISLKAADGSTPVGEANLKLYDTDGNVRASIDVSDLSSIITGSETLQSQGDDNTVGNQGDDIIFGDLVRFSGSSEQGYVALQTYVADKTGQNVGDVDVRAVHDYIRDHVNEFNINNQNDGNDILDGGIGDDILFGQGGNDVIYGGEGNDVLIGGLGNDTLIGGLGNDTFVWSKGDTGTDTIKDFEVNNDSLHISDLLQNEQNGDLDNYLDFSFNNGSTTISIDADHNGSIDQVIVLDGVDLSQEYGSTTDGVIINGLLNDGALIVDTATVNPAPSPGTSHADLFDQHNGNIIP</sequence>
<dbReference type="Pfam" id="PF00353">
    <property type="entry name" value="HemolysinCabind"/>
    <property type="match status" value="2"/>
</dbReference>
<feature type="domain" description="Cadherin" evidence="8">
    <location>
        <begin position="3526"/>
        <end position="3630"/>
    </location>
</feature>
<dbReference type="RefSeq" id="WP_011635925.1">
    <property type="nucleotide sequence ID" value="NC_008345.1"/>
</dbReference>
<dbReference type="Proteomes" id="UP000000684">
    <property type="component" value="Chromosome"/>
</dbReference>
<keyword evidence="4" id="KW-0472">Membrane</keyword>
<keyword evidence="3" id="KW-0106">Calcium</keyword>